<comment type="subcellular location">
    <subcellularLocation>
        <location evidence="1">Secreted</location>
    </subcellularLocation>
</comment>
<evidence type="ECO:0000259" key="6">
    <source>
        <dbReference type="SMART" id="SM00198"/>
    </source>
</evidence>
<organism evidence="7">
    <name type="scientific">Culicoides sonorensis</name>
    <name type="common">Biting midge</name>
    <dbReference type="NCBI Taxonomy" id="179676"/>
    <lineage>
        <taxon>Eukaryota</taxon>
        <taxon>Metazoa</taxon>
        <taxon>Ecdysozoa</taxon>
        <taxon>Arthropoda</taxon>
        <taxon>Hexapoda</taxon>
        <taxon>Insecta</taxon>
        <taxon>Pterygota</taxon>
        <taxon>Neoptera</taxon>
        <taxon>Endopterygota</taxon>
        <taxon>Diptera</taxon>
        <taxon>Nematocera</taxon>
        <taxon>Chironomoidea</taxon>
        <taxon>Ceratopogonidae</taxon>
        <taxon>Ceratopogoninae</taxon>
        <taxon>Culicoides</taxon>
        <taxon>Monoculicoides</taxon>
    </lineage>
</organism>
<dbReference type="CDD" id="cd05380">
    <property type="entry name" value="CAP_euk"/>
    <property type="match status" value="1"/>
</dbReference>
<sequence length="248" mass="27849">MKKFLIFICISISVTLGQDSGYCDPDLCTDSWGRVKDHIGCPGNTKDECPKDARWIPIEKELRQLVLDKHNNYRNDLAGGKVDGFPTAKQMPTIEWDDELEYLAYFNVMQCVFEHDDCHNTYQFKWSGQNIAWSGGYSSDKQAIEVGVDGWWDEHKDATVADIKEVGNSQHMIGHFTAMAQDRTNRIGCAASVYDGKERLLTCNYSFTNLKGSSVYKIGDVASGCQTGTNSQYPNLCSTSEEVDPNPR</sequence>
<accession>A0A336L362</accession>
<evidence type="ECO:0000313" key="7">
    <source>
        <dbReference type="EMBL" id="SSX07660.1"/>
    </source>
</evidence>
<reference evidence="7" key="1">
    <citation type="submission" date="2018-04" db="EMBL/GenBank/DDBJ databases">
        <authorList>
            <person name="Go L.Y."/>
            <person name="Mitchell J.A."/>
        </authorList>
    </citation>
    <scope>NUCLEOTIDE SEQUENCE</scope>
    <source>
        <tissue evidence="7">Whole organism</tissue>
    </source>
</reference>
<gene>
    <name evidence="7" type="primary">CSON015022</name>
</gene>
<dbReference type="EMBL" id="UFQS01000919">
    <property type="protein sequence ID" value="SSX07660.1"/>
    <property type="molecule type" value="Genomic_DNA"/>
</dbReference>
<dbReference type="InterPro" id="IPR035940">
    <property type="entry name" value="CAP_sf"/>
</dbReference>
<dbReference type="AlphaFoldDB" id="A0A336L362"/>
<dbReference type="Gene3D" id="3.40.33.10">
    <property type="entry name" value="CAP"/>
    <property type="match status" value="1"/>
</dbReference>
<keyword evidence="4 5" id="KW-0732">Signal</keyword>
<reference evidence="8" key="2">
    <citation type="submission" date="2018-07" db="EMBL/GenBank/DDBJ databases">
        <authorList>
            <person name="Quirk P.G."/>
            <person name="Krulwich T.A."/>
        </authorList>
    </citation>
    <scope>NUCLEOTIDE SEQUENCE</scope>
</reference>
<evidence type="ECO:0000256" key="1">
    <source>
        <dbReference type="ARBA" id="ARBA00004613"/>
    </source>
</evidence>
<dbReference type="SMART" id="SM00198">
    <property type="entry name" value="SCP"/>
    <property type="match status" value="1"/>
</dbReference>
<evidence type="ECO:0000256" key="3">
    <source>
        <dbReference type="ARBA" id="ARBA00022525"/>
    </source>
</evidence>
<dbReference type="SUPFAM" id="SSF55797">
    <property type="entry name" value="PR-1-like"/>
    <property type="match status" value="1"/>
</dbReference>
<feature type="chain" id="PRO_5033342807" evidence="5">
    <location>
        <begin position="18"/>
        <end position="248"/>
    </location>
</feature>
<dbReference type="PANTHER" id="PTHR10334">
    <property type="entry name" value="CYSTEINE-RICH SECRETORY PROTEIN-RELATED"/>
    <property type="match status" value="1"/>
</dbReference>
<comment type="similarity">
    <text evidence="2">Belongs to the CRISP family.</text>
</comment>
<dbReference type="InterPro" id="IPR034763">
    <property type="entry name" value="P14a_insect"/>
</dbReference>
<dbReference type="VEuPathDB" id="VectorBase:CSON015022"/>
<dbReference type="InterPro" id="IPR014044">
    <property type="entry name" value="CAP_dom"/>
</dbReference>
<protein>
    <submittedName>
        <fullName evidence="7">CSON015022 protein</fullName>
    </submittedName>
</protein>
<feature type="signal peptide" evidence="5">
    <location>
        <begin position="1"/>
        <end position="17"/>
    </location>
</feature>
<evidence type="ECO:0000313" key="8">
    <source>
        <dbReference type="EMBL" id="SSX27998.1"/>
    </source>
</evidence>
<keyword evidence="3" id="KW-0964">Secreted</keyword>
<dbReference type="GO" id="GO:0005576">
    <property type="term" value="C:extracellular region"/>
    <property type="evidence" value="ECO:0007669"/>
    <property type="project" value="UniProtKB-SubCell"/>
</dbReference>
<proteinExistence type="inferred from homology"/>
<feature type="domain" description="SCP" evidence="6">
    <location>
        <begin position="61"/>
        <end position="212"/>
    </location>
</feature>
<evidence type="ECO:0000256" key="5">
    <source>
        <dbReference type="SAM" id="SignalP"/>
    </source>
</evidence>
<name>A0A336L362_CULSO</name>
<dbReference type="EMBL" id="UFQT01000919">
    <property type="protein sequence ID" value="SSX27998.1"/>
    <property type="molecule type" value="Genomic_DNA"/>
</dbReference>
<dbReference type="OMA" id="DMPILEW"/>
<dbReference type="PIRSF" id="PIRSF038921">
    <property type="entry name" value="P14a"/>
    <property type="match status" value="1"/>
</dbReference>
<dbReference type="Pfam" id="PF00188">
    <property type="entry name" value="CAP"/>
    <property type="match status" value="1"/>
</dbReference>
<evidence type="ECO:0000256" key="4">
    <source>
        <dbReference type="ARBA" id="ARBA00022729"/>
    </source>
</evidence>
<dbReference type="InterPro" id="IPR001283">
    <property type="entry name" value="CRISP-related"/>
</dbReference>
<evidence type="ECO:0000256" key="2">
    <source>
        <dbReference type="ARBA" id="ARBA00009923"/>
    </source>
</evidence>